<dbReference type="Pfam" id="PF09865">
    <property type="entry name" value="DUF2092"/>
    <property type="match status" value="1"/>
</dbReference>
<accession>A0A2Z3HQX0</accession>
<gene>
    <name evidence="3" type="ORF">HYN04_10845</name>
</gene>
<feature type="chain" id="PRO_5016251452" description="DUF2092 domain-containing protein" evidence="2">
    <location>
        <begin position="25"/>
        <end position="258"/>
    </location>
</feature>
<reference evidence="4" key="1">
    <citation type="submission" date="2018-05" db="EMBL/GenBank/DDBJ databases">
        <title>Genome sequencing of Phenylobacterium sp. HYN0004.</title>
        <authorList>
            <person name="Yi H."/>
            <person name="Baek C."/>
        </authorList>
    </citation>
    <scope>NUCLEOTIDE SEQUENCE [LARGE SCALE GENOMIC DNA]</scope>
    <source>
        <strain evidence="4">HYN0004</strain>
    </source>
</reference>
<feature type="signal peptide" evidence="2">
    <location>
        <begin position="1"/>
        <end position="24"/>
    </location>
</feature>
<evidence type="ECO:0008006" key="5">
    <source>
        <dbReference type="Google" id="ProtNLM"/>
    </source>
</evidence>
<protein>
    <recommendedName>
        <fullName evidence="5">DUF2092 domain-containing protein</fullName>
    </recommendedName>
</protein>
<evidence type="ECO:0000313" key="3">
    <source>
        <dbReference type="EMBL" id="AWM78207.1"/>
    </source>
</evidence>
<evidence type="ECO:0000313" key="4">
    <source>
        <dbReference type="Proteomes" id="UP000247763"/>
    </source>
</evidence>
<dbReference type="OrthoDB" id="116979at2"/>
<dbReference type="InterPro" id="IPR019207">
    <property type="entry name" value="DUF2092"/>
</dbReference>
<dbReference type="Proteomes" id="UP000247763">
    <property type="component" value="Chromosome"/>
</dbReference>
<keyword evidence="1 2" id="KW-0732">Signal</keyword>
<evidence type="ECO:0000256" key="2">
    <source>
        <dbReference type="SAM" id="SignalP"/>
    </source>
</evidence>
<dbReference type="AlphaFoldDB" id="A0A2Z3HQX0"/>
<dbReference type="KEGG" id="phb:HYN04_10845"/>
<sequence length="258" mass="27472">MPRPRTLLLAAALAGAMAPQAVLAASPPKTPAPAAAPALDPAAAAALDRMGAYLRSLKAFDVHVETASDVILNSGQRIQTERTVDYAVETPNRLAARIEGPRGVVNLTYDGAAFTVAGEDGYYAQAPLTGSISTLLGKAYTAYGIDFPLQDLFRWGDPSAVTPRPSEGFRVGSAKVGGVATDHYAFRQPGVDFQVWIDQGDKPLPRKMVITSLTDPAQPQYVAVMSWNLAPRHADGQFTFKPAPGAKKIRFRDEPAAK</sequence>
<dbReference type="SUPFAM" id="SSF89392">
    <property type="entry name" value="Prokaryotic lipoproteins and lipoprotein localization factors"/>
    <property type="match status" value="1"/>
</dbReference>
<evidence type="ECO:0000256" key="1">
    <source>
        <dbReference type="ARBA" id="ARBA00022729"/>
    </source>
</evidence>
<dbReference type="InterPro" id="IPR029046">
    <property type="entry name" value="LolA/LolB/LppX"/>
</dbReference>
<proteinExistence type="predicted"/>
<dbReference type="RefSeq" id="WP_110450773.1">
    <property type="nucleotide sequence ID" value="NZ_CP029479.1"/>
</dbReference>
<keyword evidence="4" id="KW-1185">Reference proteome</keyword>
<name>A0A2Z3HQX0_9CAUL</name>
<organism evidence="3 4">
    <name type="scientific">Phenylobacterium parvum</name>
    <dbReference type="NCBI Taxonomy" id="2201350"/>
    <lineage>
        <taxon>Bacteria</taxon>
        <taxon>Pseudomonadati</taxon>
        <taxon>Pseudomonadota</taxon>
        <taxon>Alphaproteobacteria</taxon>
        <taxon>Caulobacterales</taxon>
        <taxon>Caulobacteraceae</taxon>
        <taxon>Phenylobacterium</taxon>
    </lineage>
</organism>
<dbReference type="EMBL" id="CP029479">
    <property type="protein sequence ID" value="AWM78207.1"/>
    <property type="molecule type" value="Genomic_DNA"/>
</dbReference>